<evidence type="ECO:0000313" key="2">
    <source>
        <dbReference type="EMBL" id="PWY98029.1"/>
    </source>
</evidence>
<dbReference type="Proteomes" id="UP000246740">
    <property type="component" value="Unassembled WGS sequence"/>
</dbReference>
<feature type="region of interest" description="Disordered" evidence="1">
    <location>
        <begin position="608"/>
        <end position="632"/>
    </location>
</feature>
<sequence>MVSTMSFSSATLFSGSKRRKSLANAFAGPSSNTVNPHQRTNTASTINSVGSTRASFSASVGKASATLEEDEDAYYAPPSSLPSSRRPSAATTILSVFSNPFSSSNSSSQETFAGSASTDSKIDTRMSLDQIHFPANASGSASSRLKKHEGGRRPSLFKAWRARRGSPQQQQQQQQQASLQSQALSEDHSYAEPLVRRGSLASTVMFGQTSDQYEAPSALRTARAGSLSLAAEVLRRDSNQGIWTQGWQLEQPDIRAALPPSPSKAIGLDAELDSFQARADAQFQTDRVPKLKSSAVSLSLTEEIALYLPENQESTAPTPPPKPWQEASHEQQHPYHVQQLGPHAQYPRQMTVASSSSSLKTPTRSTTPWSWQSPGIPSGIVDDEDDRRHSLAQSDESGFLDPAFEITSPAEQTAYEDVLWRTPQWNGFGGPSMNGTSPFGLAQPGDDDCSPTRATFPPHQEHEAFHHDHLHEASHDTVGPNGSADDLSTPRLVGGAMARFPSDPGHEQELDGEHGYVDTHCPPYRTSSDSRYSALSSPSSPSFLPPTPVAHSRLPDASRGLMPDSDGKHLEPTNVQSGLTAHANNSVESLSKQFCSVLLLDLGNGTAVPMSPSPNTERPDPFSTFRTHGFTA</sequence>
<feature type="region of interest" description="Disordered" evidence="1">
    <location>
        <begin position="433"/>
        <end position="458"/>
    </location>
</feature>
<feature type="region of interest" description="Disordered" evidence="1">
    <location>
        <begin position="26"/>
        <end position="48"/>
    </location>
</feature>
<reference evidence="2 3" key="1">
    <citation type="journal article" date="2018" name="Mol. Biol. Evol.">
        <title>Broad Genomic Sampling Reveals a Smut Pathogenic Ancestry of the Fungal Clade Ustilaginomycotina.</title>
        <authorList>
            <person name="Kijpornyongpan T."/>
            <person name="Mondo S.J."/>
            <person name="Barry K."/>
            <person name="Sandor L."/>
            <person name="Lee J."/>
            <person name="Lipzen A."/>
            <person name="Pangilinan J."/>
            <person name="LaButti K."/>
            <person name="Hainaut M."/>
            <person name="Henrissat B."/>
            <person name="Grigoriev I.V."/>
            <person name="Spatafora J.W."/>
            <person name="Aime M.C."/>
        </authorList>
    </citation>
    <scope>NUCLEOTIDE SEQUENCE [LARGE SCALE GENOMIC DNA]</scope>
    <source>
        <strain evidence="2 3">MCA 3645</strain>
    </source>
</reference>
<feature type="region of interest" description="Disordered" evidence="1">
    <location>
        <begin position="312"/>
        <end position="333"/>
    </location>
</feature>
<gene>
    <name evidence="2" type="ORF">BCV70DRAFT_39343</name>
</gene>
<feature type="region of interest" description="Disordered" evidence="1">
    <location>
        <begin position="473"/>
        <end position="574"/>
    </location>
</feature>
<feature type="region of interest" description="Disordered" evidence="1">
    <location>
        <begin position="347"/>
        <end position="403"/>
    </location>
</feature>
<feature type="compositionally biased region" description="Low complexity" evidence="1">
    <location>
        <begin position="527"/>
        <end position="542"/>
    </location>
</feature>
<feature type="region of interest" description="Disordered" evidence="1">
    <location>
        <begin position="161"/>
        <end position="186"/>
    </location>
</feature>
<name>A0A317XJQ0_9BASI</name>
<dbReference type="OrthoDB" id="2554011at2759"/>
<proteinExistence type="predicted"/>
<feature type="compositionally biased region" description="Basic and acidic residues" evidence="1">
    <location>
        <begin position="504"/>
        <end position="517"/>
    </location>
</feature>
<feature type="compositionally biased region" description="Low complexity" evidence="1">
    <location>
        <begin position="168"/>
        <end position="184"/>
    </location>
</feature>
<dbReference type="EMBL" id="KZ819200">
    <property type="protein sequence ID" value="PWY98029.1"/>
    <property type="molecule type" value="Genomic_DNA"/>
</dbReference>
<organism evidence="2 3">
    <name type="scientific">Testicularia cyperi</name>
    <dbReference type="NCBI Taxonomy" id="1882483"/>
    <lineage>
        <taxon>Eukaryota</taxon>
        <taxon>Fungi</taxon>
        <taxon>Dikarya</taxon>
        <taxon>Basidiomycota</taxon>
        <taxon>Ustilaginomycotina</taxon>
        <taxon>Ustilaginomycetes</taxon>
        <taxon>Ustilaginales</taxon>
        <taxon>Anthracoideaceae</taxon>
        <taxon>Testicularia</taxon>
    </lineage>
</organism>
<dbReference type="InParanoid" id="A0A317XJQ0"/>
<feature type="compositionally biased region" description="Low complexity" evidence="1">
    <location>
        <begin position="351"/>
        <end position="367"/>
    </location>
</feature>
<evidence type="ECO:0000313" key="3">
    <source>
        <dbReference type="Proteomes" id="UP000246740"/>
    </source>
</evidence>
<feature type="compositionally biased region" description="Polar residues" evidence="1">
    <location>
        <begin position="29"/>
        <end position="48"/>
    </location>
</feature>
<keyword evidence="3" id="KW-1185">Reference proteome</keyword>
<accession>A0A317XJQ0</accession>
<protein>
    <submittedName>
        <fullName evidence="2">Uncharacterized protein</fullName>
    </submittedName>
</protein>
<evidence type="ECO:0000256" key="1">
    <source>
        <dbReference type="SAM" id="MobiDB-lite"/>
    </source>
</evidence>
<dbReference type="AlphaFoldDB" id="A0A317XJQ0"/>